<keyword evidence="2" id="KW-0963">Cytoplasm</keyword>
<dbReference type="Pfam" id="PF01302">
    <property type="entry name" value="CAP_GLY"/>
    <property type="match status" value="1"/>
</dbReference>
<name>A0A1B0GBN7_GLOMM</name>
<evidence type="ECO:0000256" key="2">
    <source>
        <dbReference type="ARBA" id="ARBA00022490"/>
    </source>
</evidence>
<dbReference type="STRING" id="37546.A0A1B0GBN7"/>
<dbReference type="GO" id="GO:0007023">
    <property type="term" value="P:post-chaperonin tubulin folding pathway"/>
    <property type="evidence" value="ECO:0007669"/>
    <property type="project" value="InterPro"/>
</dbReference>
<dbReference type="PROSITE" id="PS50245">
    <property type="entry name" value="CAP_GLY_2"/>
    <property type="match status" value="1"/>
</dbReference>
<dbReference type="GO" id="GO:0007021">
    <property type="term" value="P:tubulin complex assembly"/>
    <property type="evidence" value="ECO:0007669"/>
    <property type="project" value="InterPro"/>
</dbReference>
<accession>A0A1B0GBN7</accession>
<dbReference type="GO" id="GO:0005829">
    <property type="term" value="C:cytosol"/>
    <property type="evidence" value="ECO:0007669"/>
    <property type="project" value="UniProtKB-ARBA"/>
</dbReference>
<dbReference type="GO" id="GO:0043014">
    <property type="term" value="F:alpha-tubulin binding"/>
    <property type="evidence" value="ECO:0007669"/>
    <property type="project" value="InterPro"/>
</dbReference>
<organism evidence="7 8">
    <name type="scientific">Glossina morsitans morsitans</name>
    <name type="common">Savannah tsetse fly</name>
    <dbReference type="NCBI Taxonomy" id="37546"/>
    <lineage>
        <taxon>Eukaryota</taxon>
        <taxon>Metazoa</taxon>
        <taxon>Ecdysozoa</taxon>
        <taxon>Arthropoda</taxon>
        <taxon>Hexapoda</taxon>
        <taxon>Insecta</taxon>
        <taxon>Pterygota</taxon>
        <taxon>Neoptera</taxon>
        <taxon>Endopterygota</taxon>
        <taxon>Diptera</taxon>
        <taxon>Brachycera</taxon>
        <taxon>Muscomorpha</taxon>
        <taxon>Hippoboscoidea</taxon>
        <taxon>Glossinidae</taxon>
        <taxon>Glossina</taxon>
    </lineage>
</organism>
<dbReference type="InterPro" id="IPR029071">
    <property type="entry name" value="Ubiquitin-like_domsf"/>
</dbReference>
<dbReference type="VEuPathDB" id="VectorBase:GMOY010719"/>
<evidence type="ECO:0000256" key="5">
    <source>
        <dbReference type="SAM" id="Phobius"/>
    </source>
</evidence>
<dbReference type="FunFam" id="2.30.30.190:FF:000013">
    <property type="entry name" value="Tubulin-folding cofactor B"/>
    <property type="match status" value="1"/>
</dbReference>
<evidence type="ECO:0000256" key="1">
    <source>
        <dbReference type="ARBA" id="ARBA00004496"/>
    </source>
</evidence>
<dbReference type="Gene3D" id="3.10.20.90">
    <property type="entry name" value="Phosphatidylinositol 3-kinase Catalytic Subunit, Chain A, domain 1"/>
    <property type="match status" value="1"/>
</dbReference>
<keyword evidence="5" id="KW-0472">Membrane</keyword>
<dbReference type="CDD" id="cd01789">
    <property type="entry name" value="Ubl_TBCB"/>
    <property type="match status" value="1"/>
</dbReference>
<dbReference type="EnsemblMetazoa" id="GMOY010719-RA">
    <property type="protein sequence ID" value="GMOY010719-PA"/>
    <property type="gene ID" value="GMOY010719"/>
</dbReference>
<dbReference type="EMBL" id="CCAG010005857">
    <property type="status" value="NOT_ANNOTATED_CDS"/>
    <property type="molecule type" value="Genomic_DNA"/>
</dbReference>
<dbReference type="EMBL" id="CCAG010005856">
    <property type="status" value="NOT_ANNOTATED_CDS"/>
    <property type="molecule type" value="Genomic_DNA"/>
</dbReference>
<dbReference type="Proteomes" id="UP000092444">
    <property type="component" value="Unassembled WGS sequence"/>
</dbReference>
<feature type="transmembrane region" description="Helical" evidence="5">
    <location>
        <begin position="371"/>
        <end position="389"/>
    </location>
</feature>
<evidence type="ECO:0000313" key="7">
    <source>
        <dbReference type="EnsemblMetazoa" id="GMOY010719-PA"/>
    </source>
</evidence>
<evidence type="ECO:0000256" key="3">
    <source>
        <dbReference type="ARBA" id="ARBA00023186"/>
    </source>
</evidence>
<evidence type="ECO:0000313" key="8">
    <source>
        <dbReference type="Proteomes" id="UP000092444"/>
    </source>
</evidence>
<comment type="subcellular location">
    <subcellularLocation>
        <location evidence="1">Cytoplasm</location>
    </subcellularLocation>
</comment>
<dbReference type="PROSITE" id="PS00845">
    <property type="entry name" value="CAP_GLY_1"/>
    <property type="match status" value="1"/>
</dbReference>
<dbReference type="PANTHER" id="PTHR21824">
    <property type="entry name" value="TRANSMEMBRANE PROTEIN 177"/>
    <property type="match status" value="1"/>
</dbReference>
<sequence>MSGGDCISSGSDFLKINVTNSQNANVAFDIKFAKSMTVAELKIITGGNAGSMQVELHKGEQLIAVLNDDTIILGSLPIDPGMHFHVKDDFISNIDLQEVEKFQLSEDQYEQMDNTLRNFLRKNRLGKYNEEEFKVEEEKRLEKFRLEKAKAKLCPIGSRCEVTAKGQPKRRGTIMYNGELEGKSGIFIGVKYDEPLGKNDGSIDGKRYFSCPDNYGGFVSPIDGQPVPISEKVCERFLKAKEVLNTKNTYPIETFSVFGFDLFNAGYTKSRFGVKIGIPVNYDYDSIDSVKWDKIKYLNKDINWDSENGKLLKHSIVLTEDEQMFGLCKTLLQAQENGVILNSIYPTFSFIAMYTMARYLNLSLGLLTRPLSLRMIMYTILGFFGYGSWCFMNDYTQISSDAAVDKKLSALGPEFVTAGISFYDKQLNKNIALRELMGDDTYTAKGNVNYILRQKSLPLTIRKSFFEDMCRKQNEELASSAM</sequence>
<reference evidence="7" key="1">
    <citation type="submission" date="2020-05" db="UniProtKB">
        <authorList>
            <consortium name="EnsemblMetazoa"/>
        </authorList>
    </citation>
    <scope>IDENTIFICATION</scope>
    <source>
        <strain evidence="7">Yale</strain>
    </source>
</reference>
<proteinExistence type="inferred from homology"/>
<dbReference type="InterPro" id="IPR026620">
    <property type="entry name" value="TMEM177"/>
</dbReference>
<dbReference type="PhylomeDB" id="A0A1B0GBN7"/>
<dbReference type="AlphaFoldDB" id="A0A1B0GBN7"/>
<dbReference type="GO" id="GO:0016020">
    <property type="term" value="C:membrane"/>
    <property type="evidence" value="ECO:0007669"/>
    <property type="project" value="TreeGrafter"/>
</dbReference>
<dbReference type="InterPro" id="IPR000938">
    <property type="entry name" value="CAP-Gly_domain"/>
</dbReference>
<comment type="similarity">
    <text evidence="4">Belongs to the TBCB family.</text>
</comment>
<keyword evidence="5" id="KW-1133">Transmembrane helix</keyword>
<dbReference type="InterPro" id="IPR000626">
    <property type="entry name" value="Ubiquitin-like_dom"/>
</dbReference>
<keyword evidence="5" id="KW-0812">Transmembrane</keyword>
<dbReference type="Pfam" id="PF14560">
    <property type="entry name" value="Ubiquitin_2"/>
    <property type="match status" value="1"/>
</dbReference>
<evidence type="ECO:0000259" key="6">
    <source>
        <dbReference type="PROSITE" id="PS50245"/>
    </source>
</evidence>
<feature type="domain" description="CAP-Gly" evidence="6">
    <location>
        <begin position="178"/>
        <end position="220"/>
    </location>
</feature>
<keyword evidence="3" id="KW-0143">Chaperone</keyword>
<dbReference type="SUPFAM" id="SSF54236">
    <property type="entry name" value="Ubiquitin-like"/>
    <property type="match status" value="1"/>
</dbReference>
<dbReference type="SUPFAM" id="SSF74924">
    <property type="entry name" value="Cap-Gly domain"/>
    <property type="match status" value="1"/>
</dbReference>
<feature type="transmembrane region" description="Helical" evidence="5">
    <location>
        <begin position="339"/>
        <end position="359"/>
    </location>
</feature>
<dbReference type="InterPro" id="IPR045172">
    <property type="entry name" value="TBCB_Ubl"/>
</dbReference>
<evidence type="ECO:0000256" key="4">
    <source>
        <dbReference type="ARBA" id="ARBA00025779"/>
    </source>
</evidence>
<dbReference type="SMART" id="SM01052">
    <property type="entry name" value="CAP_GLY"/>
    <property type="match status" value="1"/>
</dbReference>
<dbReference type="PANTHER" id="PTHR21824:SF4">
    <property type="entry name" value="TRANSMEMBRANE PROTEIN 177"/>
    <property type="match status" value="1"/>
</dbReference>
<protein>
    <recommendedName>
        <fullName evidence="6">CAP-Gly domain-containing protein</fullName>
    </recommendedName>
</protein>
<dbReference type="InterPro" id="IPR036859">
    <property type="entry name" value="CAP-Gly_dom_sf"/>
</dbReference>
<dbReference type="Gene3D" id="2.30.30.190">
    <property type="entry name" value="CAP Gly-rich-like domain"/>
    <property type="match status" value="1"/>
</dbReference>
<keyword evidence="8" id="KW-1185">Reference proteome</keyword>